<dbReference type="InterPro" id="IPR011006">
    <property type="entry name" value="CheY-like_superfamily"/>
</dbReference>
<dbReference type="Proteomes" id="UP000235598">
    <property type="component" value="Unassembled WGS sequence"/>
</dbReference>
<accession>A0A2N6VPP6</accession>
<dbReference type="PANTHER" id="PTHR43214">
    <property type="entry name" value="TWO-COMPONENT RESPONSE REGULATOR"/>
    <property type="match status" value="1"/>
</dbReference>
<dbReference type="SMART" id="SM00421">
    <property type="entry name" value="HTH_LUXR"/>
    <property type="match status" value="1"/>
</dbReference>
<dbReference type="InterPro" id="IPR000792">
    <property type="entry name" value="Tscrpt_reg_LuxR_C"/>
</dbReference>
<feature type="modified residue" description="4-aspartylphosphate" evidence="5">
    <location>
        <position position="61"/>
    </location>
</feature>
<dbReference type="CDD" id="cd06170">
    <property type="entry name" value="LuxR_C_like"/>
    <property type="match status" value="1"/>
</dbReference>
<organism evidence="8 9">
    <name type="scientific">Brevibacterium paucivorans</name>
    <dbReference type="NCBI Taxonomy" id="170994"/>
    <lineage>
        <taxon>Bacteria</taxon>
        <taxon>Bacillati</taxon>
        <taxon>Actinomycetota</taxon>
        <taxon>Actinomycetes</taxon>
        <taxon>Micrococcales</taxon>
        <taxon>Brevibacteriaceae</taxon>
        <taxon>Brevibacterium</taxon>
    </lineage>
</organism>
<gene>
    <name evidence="8" type="ORF">CJ199_01585</name>
</gene>
<evidence type="ECO:0000256" key="1">
    <source>
        <dbReference type="ARBA" id="ARBA00022553"/>
    </source>
</evidence>
<reference evidence="8 9" key="1">
    <citation type="submission" date="2017-09" db="EMBL/GenBank/DDBJ databases">
        <title>Bacterial strain isolated from the female urinary microbiota.</title>
        <authorList>
            <person name="Thomas-White K."/>
            <person name="Kumar N."/>
            <person name="Forster S."/>
            <person name="Putonti C."/>
            <person name="Lawley T."/>
            <person name="Wolfe A.J."/>
        </authorList>
    </citation>
    <scope>NUCLEOTIDE SEQUENCE [LARGE SCALE GENOMIC DNA]</scope>
    <source>
        <strain evidence="8 9">UMB1301</strain>
    </source>
</reference>
<keyword evidence="3" id="KW-0238">DNA-binding</keyword>
<keyword evidence="2" id="KW-0805">Transcription regulation</keyword>
<dbReference type="OrthoDB" id="9808843at2"/>
<evidence type="ECO:0000259" key="7">
    <source>
        <dbReference type="PROSITE" id="PS50110"/>
    </source>
</evidence>
<dbReference type="GO" id="GO:0006355">
    <property type="term" value="P:regulation of DNA-templated transcription"/>
    <property type="evidence" value="ECO:0007669"/>
    <property type="project" value="InterPro"/>
</dbReference>
<name>A0A2N6VPP6_9MICO</name>
<dbReference type="PRINTS" id="PR00038">
    <property type="entry name" value="HTHLUXR"/>
</dbReference>
<dbReference type="InterPro" id="IPR016032">
    <property type="entry name" value="Sig_transdc_resp-reg_C-effctor"/>
</dbReference>
<dbReference type="GO" id="GO:0000160">
    <property type="term" value="P:phosphorelay signal transduction system"/>
    <property type="evidence" value="ECO:0007669"/>
    <property type="project" value="InterPro"/>
</dbReference>
<dbReference type="EMBL" id="PNHK01000001">
    <property type="protein sequence ID" value="PMD06115.1"/>
    <property type="molecule type" value="Genomic_DNA"/>
</dbReference>
<evidence type="ECO:0000259" key="6">
    <source>
        <dbReference type="PROSITE" id="PS50043"/>
    </source>
</evidence>
<sequence>MTVPVTRVSVVDDDPFARKIICELLNAQRDLTVASSYDDGQALIDELDQDTVPPTDVYLCDISMPQLDGIETTKAIRERGNTTPIMLLTSYDVEERFMQGMQAGANGYLIKTSDISQVRAAILSVATGTAVFSPDAAGFSRAVTSLDAETKTPGDLYGLTEREEAILAQLCRGQSNYEIGRFLGISEGTVKVHITSIMKKAHVRSRLELVVHAFNSGAVQPVSPDRCR</sequence>
<evidence type="ECO:0008006" key="10">
    <source>
        <dbReference type="Google" id="ProtNLM"/>
    </source>
</evidence>
<dbReference type="CDD" id="cd17535">
    <property type="entry name" value="REC_NarL-like"/>
    <property type="match status" value="1"/>
</dbReference>
<keyword evidence="1 5" id="KW-0597">Phosphoprotein</keyword>
<feature type="domain" description="HTH luxR-type" evidence="6">
    <location>
        <begin position="152"/>
        <end position="217"/>
    </location>
</feature>
<dbReference type="InterPro" id="IPR001789">
    <property type="entry name" value="Sig_transdc_resp-reg_receiver"/>
</dbReference>
<evidence type="ECO:0000256" key="4">
    <source>
        <dbReference type="ARBA" id="ARBA00023163"/>
    </source>
</evidence>
<dbReference type="PANTHER" id="PTHR43214:SF41">
    <property type="entry name" value="NITRATE_NITRITE RESPONSE REGULATOR PROTEIN NARP"/>
    <property type="match status" value="1"/>
</dbReference>
<proteinExistence type="predicted"/>
<dbReference type="SUPFAM" id="SSF46894">
    <property type="entry name" value="C-terminal effector domain of the bipartite response regulators"/>
    <property type="match status" value="1"/>
</dbReference>
<dbReference type="AlphaFoldDB" id="A0A2N6VPP6"/>
<protein>
    <recommendedName>
        <fullName evidence="10">DNA-binding response regulator</fullName>
    </recommendedName>
</protein>
<evidence type="ECO:0000313" key="9">
    <source>
        <dbReference type="Proteomes" id="UP000235598"/>
    </source>
</evidence>
<keyword evidence="4" id="KW-0804">Transcription</keyword>
<dbReference type="PROSITE" id="PS50110">
    <property type="entry name" value="RESPONSE_REGULATORY"/>
    <property type="match status" value="1"/>
</dbReference>
<dbReference type="Pfam" id="PF00196">
    <property type="entry name" value="GerE"/>
    <property type="match status" value="1"/>
</dbReference>
<evidence type="ECO:0000256" key="5">
    <source>
        <dbReference type="PROSITE-ProRule" id="PRU00169"/>
    </source>
</evidence>
<dbReference type="InterPro" id="IPR039420">
    <property type="entry name" value="WalR-like"/>
</dbReference>
<dbReference type="SMART" id="SM00448">
    <property type="entry name" value="REC"/>
    <property type="match status" value="1"/>
</dbReference>
<dbReference type="GO" id="GO:0003677">
    <property type="term" value="F:DNA binding"/>
    <property type="evidence" value="ECO:0007669"/>
    <property type="project" value="UniProtKB-KW"/>
</dbReference>
<dbReference type="SUPFAM" id="SSF52172">
    <property type="entry name" value="CheY-like"/>
    <property type="match status" value="1"/>
</dbReference>
<dbReference type="Pfam" id="PF00072">
    <property type="entry name" value="Response_reg"/>
    <property type="match status" value="1"/>
</dbReference>
<dbReference type="InterPro" id="IPR058245">
    <property type="entry name" value="NreC/VraR/RcsB-like_REC"/>
</dbReference>
<comment type="caution">
    <text evidence="8">The sequence shown here is derived from an EMBL/GenBank/DDBJ whole genome shotgun (WGS) entry which is preliminary data.</text>
</comment>
<evidence type="ECO:0000256" key="3">
    <source>
        <dbReference type="ARBA" id="ARBA00023125"/>
    </source>
</evidence>
<evidence type="ECO:0000256" key="2">
    <source>
        <dbReference type="ARBA" id="ARBA00023015"/>
    </source>
</evidence>
<dbReference type="PROSITE" id="PS00622">
    <property type="entry name" value="HTH_LUXR_1"/>
    <property type="match status" value="1"/>
</dbReference>
<dbReference type="Gene3D" id="3.40.50.2300">
    <property type="match status" value="1"/>
</dbReference>
<dbReference type="PROSITE" id="PS50043">
    <property type="entry name" value="HTH_LUXR_2"/>
    <property type="match status" value="1"/>
</dbReference>
<feature type="domain" description="Response regulatory" evidence="7">
    <location>
        <begin position="7"/>
        <end position="126"/>
    </location>
</feature>
<dbReference type="RefSeq" id="WP_102237770.1">
    <property type="nucleotide sequence ID" value="NZ_PNHK01000001.1"/>
</dbReference>
<evidence type="ECO:0000313" key="8">
    <source>
        <dbReference type="EMBL" id="PMD06115.1"/>
    </source>
</evidence>